<dbReference type="GO" id="GO:0005829">
    <property type="term" value="C:cytosol"/>
    <property type="evidence" value="ECO:0007669"/>
    <property type="project" value="TreeGrafter"/>
</dbReference>
<evidence type="ECO:0000313" key="2">
    <source>
        <dbReference type="Proteomes" id="UP000187209"/>
    </source>
</evidence>
<dbReference type="PANTHER" id="PTHR48100">
    <property type="entry name" value="BROAD-SPECIFICITY PHOSPHATASE YOR283W-RELATED"/>
    <property type="match status" value="1"/>
</dbReference>
<dbReference type="OrthoDB" id="496981at2759"/>
<protein>
    <recommendedName>
        <fullName evidence="3">Histidine phosphatase family protein</fullName>
    </recommendedName>
</protein>
<dbReference type="AlphaFoldDB" id="A0A1R2BKF3"/>
<dbReference type="SMART" id="SM00855">
    <property type="entry name" value="PGAM"/>
    <property type="match status" value="1"/>
</dbReference>
<accession>A0A1R2BKF3</accession>
<dbReference type="GO" id="GO:0016791">
    <property type="term" value="F:phosphatase activity"/>
    <property type="evidence" value="ECO:0007669"/>
    <property type="project" value="TreeGrafter"/>
</dbReference>
<keyword evidence="2" id="KW-1185">Reference proteome</keyword>
<evidence type="ECO:0000313" key="1">
    <source>
        <dbReference type="EMBL" id="OMJ77211.1"/>
    </source>
</evidence>
<sequence>MSFITSKHNPATGLKIYFIRHAESLNNIRCHDDLQGYEHLRSHDPDLSPRGYEQASQLAQFIRQHEQLGEVSEIHCSAMFRSLLTAQALQKELGINPEIWLIYHEVKGCRELNRGFPGMSRQEITERFPGFIIPDGVTDAGWFLRDDSESEEEGWVRSKRVWDRLRHMGDEEKYQGKSIIIITHGLFMDFLIGRVCNREMKGEPRFVFFNTGYSLVWVKHHKPIVYFLDRIEHLAVMPLMYHEGELE</sequence>
<dbReference type="Proteomes" id="UP000187209">
    <property type="component" value="Unassembled WGS sequence"/>
</dbReference>
<organism evidence="1 2">
    <name type="scientific">Stentor coeruleus</name>
    <dbReference type="NCBI Taxonomy" id="5963"/>
    <lineage>
        <taxon>Eukaryota</taxon>
        <taxon>Sar</taxon>
        <taxon>Alveolata</taxon>
        <taxon>Ciliophora</taxon>
        <taxon>Postciliodesmatophora</taxon>
        <taxon>Heterotrichea</taxon>
        <taxon>Heterotrichida</taxon>
        <taxon>Stentoridae</taxon>
        <taxon>Stentor</taxon>
    </lineage>
</organism>
<dbReference type="InterPro" id="IPR050275">
    <property type="entry name" value="PGM_Phosphatase"/>
</dbReference>
<dbReference type="SUPFAM" id="SSF53254">
    <property type="entry name" value="Phosphoglycerate mutase-like"/>
    <property type="match status" value="1"/>
</dbReference>
<comment type="caution">
    <text evidence="1">The sequence shown here is derived from an EMBL/GenBank/DDBJ whole genome shotgun (WGS) entry which is preliminary data.</text>
</comment>
<dbReference type="EMBL" id="MPUH01000587">
    <property type="protein sequence ID" value="OMJ77211.1"/>
    <property type="molecule type" value="Genomic_DNA"/>
</dbReference>
<evidence type="ECO:0008006" key="3">
    <source>
        <dbReference type="Google" id="ProtNLM"/>
    </source>
</evidence>
<dbReference type="Pfam" id="PF00300">
    <property type="entry name" value="His_Phos_1"/>
    <property type="match status" value="1"/>
</dbReference>
<dbReference type="Gene3D" id="3.40.50.1240">
    <property type="entry name" value="Phosphoglycerate mutase-like"/>
    <property type="match status" value="1"/>
</dbReference>
<dbReference type="InterPro" id="IPR013078">
    <property type="entry name" value="His_Pase_superF_clade-1"/>
</dbReference>
<proteinExistence type="predicted"/>
<dbReference type="CDD" id="cd07067">
    <property type="entry name" value="HP_PGM_like"/>
    <property type="match status" value="1"/>
</dbReference>
<gene>
    <name evidence="1" type="ORF">SteCoe_23246</name>
</gene>
<reference evidence="1 2" key="1">
    <citation type="submission" date="2016-11" db="EMBL/GenBank/DDBJ databases">
        <title>The macronuclear genome of Stentor coeruleus: a giant cell with tiny introns.</title>
        <authorList>
            <person name="Slabodnick M."/>
            <person name="Ruby J.G."/>
            <person name="Reiff S.B."/>
            <person name="Swart E.C."/>
            <person name="Gosai S."/>
            <person name="Prabakaran S."/>
            <person name="Witkowska E."/>
            <person name="Larue G.E."/>
            <person name="Fisher S."/>
            <person name="Freeman R.M."/>
            <person name="Gunawardena J."/>
            <person name="Chu W."/>
            <person name="Stover N.A."/>
            <person name="Gregory B.D."/>
            <person name="Nowacki M."/>
            <person name="Derisi J."/>
            <person name="Roy S.W."/>
            <person name="Marshall W.F."/>
            <person name="Sood P."/>
        </authorList>
    </citation>
    <scope>NUCLEOTIDE SEQUENCE [LARGE SCALE GENOMIC DNA]</scope>
    <source>
        <strain evidence="1">WM001</strain>
    </source>
</reference>
<dbReference type="PANTHER" id="PTHR48100:SF44">
    <property type="entry name" value="PHOSPHATASE C1620.13-RELATED"/>
    <property type="match status" value="1"/>
</dbReference>
<name>A0A1R2BKF3_9CILI</name>
<dbReference type="InterPro" id="IPR029033">
    <property type="entry name" value="His_PPase_superfam"/>
</dbReference>